<keyword evidence="7" id="KW-0346">Stress response</keyword>
<evidence type="ECO:0000256" key="7">
    <source>
        <dbReference type="ARBA" id="ARBA00023016"/>
    </source>
</evidence>
<keyword evidence="6" id="KW-0694">RNA-binding</keyword>
<dbReference type="InterPro" id="IPR038570">
    <property type="entry name" value="HicA_sf"/>
</dbReference>
<evidence type="ECO:0000256" key="1">
    <source>
        <dbReference type="ARBA" id="ARBA00006620"/>
    </source>
</evidence>
<reference evidence="8" key="2">
    <citation type="submission" date="2006-01" db="EMBL/GenBank/DDBJ databases">
        <authorList>
            <person name="Genoscope"/>
        </authorList>
    </citation>
    <scope>NUCLEOTIDE SEQUENCE</scope>
</reference>
<evidence type="ECO:0008006" key="9">
    <source>
        <dbReference type="Google" id="ProtNLM"/>
    </source>
</evidence>
<proteinExistence type="inferred from homology"/>
<keyword evidence="3" id="KW-0540">Nuclease</keyword>
<evidence type="ECO:0000313" key="8">
    <source>
        <dbReference type="EMBL" id="CAJ71257.1"/>
    </source>
</evidence>
<reference evidence="8" key="1">
    <citation type="journal article" date="2006" name="Nature">
        <title>Deciphering the evolution and metabolism of an anammox bacterium from a community genome.</title>
        <authorList>
            <person name="Strous M."/>
            <person name="Pelletier E."/>
            <person name="Mangenot S."/>
            <person name="Rattei T."/>
            <person name="Lehner A."/>
            <person name="Taylor M.W."/>
            <person name="Horn M."/>
            <person name="Daims H."/>
            <person name="Bartol-Mavel D."/>
            <person name="Wincker P."/>
            <person name="Barbe V."/>
            <person name="Fonknechten N."/>
            <person name="Vallenet D."/>
            <person name="Segurens B."/>
            <person name="Schenowitz-Truong C."/>
            <person name="Medigue C."/>
            <person name="Collingro A."/>
            <person name="Snel B."/>
            <person name="Dutilh B.E."/>
            <person name="OpDenCamp H.J.M."/>
            <person name="vanDerDrift C."/>
            <person name="Cirpus I."/>
            <person name="vanDePas-Schoonen K.T."/>
            <person name="Harhangi H.R."/>
            <person name="vanNiftrik L."/>
            <person name="Schmid M."/>
            <person name="Keltjens J."/>
            <person name="vanDeVossenberg J."/>
            <person name="Kartal B."/>
            <person name="Meier H."/>
            <person name="Frishman D."/>
            <person name="Huynen M.A."/>
            <person name="Mewes H."/>
            <person name="Weissenbach J."/>
            <person name="Jetten M.S.M."/>
            <person name="Wagner M."/>
            <person name="LePaslier D."/>
        </authorList>
    </citation>
    <scope>NUCLEOTIDE SEQUENCE</scope>
</reference>
<keyword evidence="2" id="KW-1277">Toxin-antitoxin system</keyword>
<dbReference type="GO" id="GO:0004519">
    <property type="term" value="F:endonuclease activity"/>
    <property type="evidence" value="ECO:0007669"/>
    <property type="project" value="UniProtKB-KW"/>
</dbReference>
<dbReference type="GO" id="GO:0016787">
    <property type="term" value="F:hydrolase activity"/>
    <property type="evidence" value="ECO:0007669"/>
    <property type="project" value="UniProtKB-KW"/>
</dbReference>
<gene>
    <name evidence="8" type="ORF">kustc0512</name>
</gene>
<evidence type="ECO:0000256" key="2">
    <source>
        <dbReference type="ARBA" id="ARBA00022649"/>
    </source>
</evidence>
<evidence type="ECO:0000256" key="5">
    <source>
        <dbReference type="ARBA" id="ARBA00022801"/>
    </source>
</evidence>
<dbReference type="AlphaFoldDB" id="Q1PVK0"/>
<keyword evidence="4" id="KW-0255">Endonuclease</keyword>
<dbReference type="EMBL" id="CT573073">
    <property type="protein sequence ID" value="CAJ71257.1"/>
    <property type="molecule type" value="Genomic_DNA"/>
</dbReference>
<comment type="similarity">
    <text evidence="1">Belongs to the HicA mRNA interferase family.</text>
</comment>
<evidence type="ECO:0000256" key="4">
    <source>
        <dbReference type="ARBA" id="ARBA00022759"/>
    </source>
</evidence>
<sequence>MLYEKYFRQARVQNYRVVETGFKPVYSRKGSKTIRGSHHVYMKIGKKERISVPVHGNKDLKAGLLRAIMKIAEIAENEL</sequence>
<dbReference type="Pfam" id="PF07927">
    <property type="entry name" value="HicA_toxin"/>
    <property type="match status" value="1"/>
</dbReference>
<organism evidence="8">
    <name type="scientific">Kuenenia stuttgartiensis</name>
    <dbReference type="NCBI Taxonomy" id="174633"/>
    <lineage>
        <taxon>Bacteria</taxon>
        <taxon>Pseudomonadati</taxon>
        <taxon>Planctomycetota</taxon>
        <taxon>Candidatus Brocadiia</taxon>
        <taxon>Candidatus Brocadiales</taxon>
        <taxon>Candidatus Brocadiaceae</taxon>
        <taxon>Candidatus Kuenenia</taxon>
    </lineage>
</organism>
<protein>
    <recommendedName>
        <fullName evidence="9">YcfA-like protein</fullName>
    </recommendedName>
</protein>
<accession>Q1PVK0</accession>
<dbReference type="SUPFAM" id="SSF54786">
    <property type="entry name" value="YcfA/nrd intein domain"/>
    <property type="match status" value="1"/>
</dbReference>
<keyword evidence="5" id="KW-0378">Hydrolase</keyword>
<dbReference type="GO" id="GO:0003729">
    <property type="term" value="F:mRNA binding"/>
    <property type="evidence" value="ECO:0007669"/>
    <property type="project" value="InterPro"/>
</dbReference>
<evidence type="ECO:0000256" key="6">
    <source>
        <dbReference type="ARBA" id="ARBA00022884"/>
    </source>
</evidence>
<dbReference type="Gene3D" id="3.30.920.30">
    <property type="entry name" value="Hypothetical protein"/>
    <property type="match status" value="1"/>
</dbReference>
<name>Q1PVK0_KUEST</name>
<evidence type="ECO:0000256" key="3">
    <source>
        <dbReference type="ARBA" id="ARBA00022722"/>
    </source>
</evidence>
<dbReference type="InterPro" id="IPR012933">
    <property type="entry name" value="HicA_mRNA_interferase"/>
</dbReference>